<dbReference type="PANTHER" id="PTHR28556:SF6">
    <property type="entry name" value="TRANSMEMBRANE PROTEIN 106A"/>
    <property type="match status" value="1"/>
</dbReference>
<dbReference type="InterPro" id="IPR048509">
    <property type="entry name" value="TMEM106_C"/>
</dbReference>
<comment type="subcellular location">
    <subcellularLocation>
        <location evidence="1">Endomembrane system</location>
    </subcellularLocation>
</comment>
<dbReference type="Pfam" id="PF21002">
    <property type="entry name" value="TMEM106_N"/>
    <property type="match status" value="1"/>
</dbReference>
<feature type="region of interest" description="Disordered" evidence="6">
    <location>
        <begin position="1"/>
        <end position="37"/>
    </location>
</feature>
<evidence type="ECO:0000256" key="4">
    <source>
        <dbReference type="ARBA" id="ARBA00022989"/>
    </source>
</evidence>
<name>A0AAD8CZ59_ACIOX</name>
<proteinExistence type="inferred from homology"/>
<evidence type="ECO:0000259" key="8">
    <source>
        <dbReference type="Pfam" id="PF07092"/>
    </source>
</evidence>
<keyword evidence="5 7" id="KW-0472">Membrane</keyword>
<gene>
    <name evidence="10" type="primary">tmem106b</name>
    <name evidence="10" type="ORF">AOXY_G20486</name>
</gene>
<comment type="similarity">
    <text evidence="2">Belongs to the TMEM106 family.</text>
</comment>
<keyword evidence="11" id="KW-1185">Reference proteome</keyword>
<reference evidence="10" key="1">
    <citation type="submission" date="2022-02" db="EMBL/GenBank/DDBJ databases">
        <title>Atlantic sturgeon de novo genome assembly.</title>
        <authorList>
            <person name="Stock M."/>
            <person name="Klopp C."/>
            <person name="Guiguen Y."/>
            <person name="Cabau C."/>
            <person name="Parinello H."/>
            <person name="Santidrian Yebra-Pimentel E."/>
            <person name="Kuhl H."/>
            <person name="Dirks R.P."/>
            <person name="Guessner J."/>
            <person name="Wuertz S."/>
            <person name="Du K."/>
            <person name="Schartl M."/>
        </authorList>
    </citation>
    <scope>NUCLEOTIDE SEQUENCE</scope>
    <source>
        <strain evidence="10">STURGEONOMICS-FGT-2020</strain>
        <tissue evidence="10">Whole blood</tissue>
    </source>
</reference>
<evidence type="ECO:0000313" key="11">
    <source>
        <dbReference type="Proteomes" id="UP001230051"/>
    </source>
</evidence>
<evidence type="ECO:0000313" key="10">
    <source>
        <dbReference type="EMBL" id="KAK1160343.1"/>
    </source>
</evidence>
<feature type="domain" description="Transmembrane protein 106 N-terminal" evidence="9">
    <location>
        <begin position="19"/>
        <end position="93"/>
    </location>
</feature>
<organism evidence="10 11">
    <name type="scientific">Acipenser oxyrinchus oxyrinchus</name>
    <dbReference type="NCBI Taxonomy" id="40147"/>
    <lineage>
        <taxon>Eukaryota</taxon>
        <taxon>Metazoa</taxon>
        <taxon>Chordata</taxon>
        <taxon>Craniata</taxon>
        <taxon>Vertebrata</taxon>
        <taxon>Euteleostomi</taxon>
        <taxon>Actinopterygii</taxon>
        <taxon>Chondrostei</taxon>
        <taxon>Acipenseriformes</taxon>
        <taxon>Acipenseridae</taxon>
        <taxon>Acipenser</taxon>
    </lineage>
</organism>
<dbReference type="EMBL" id="JAGXEW010000020">
    <property type="protein sequence ID" value="KAK1160343.1"/>
    <property type="molecule type" value="Genomic_DNA"/>
</dbReference>
<accession>A0AAD8CZ59</accession>
<keyword evidence="3 7" id="KW-0812">Transmembrane</keyword>
<evidence type="ECO:0000259" key="9">
    <source>
        <dbReference type="Pfam" id="PF21002"/>
    </source>
</evidence>
<dbReference type="Pfam" id="PF07092">
    <property type="entry name" value="TMEM106"/>
    <property type="match status" value="1"/>
</dbReference>
<feature type="transmembrane region" description="Helical" evidence="7">
    <location>
        <begin position="94"/>
        <end position="115"/>
    </location>
</feature>
<comment type="caution">
    <text evidence="10">The sequence shown here is derived from an EMBL/GenBank/DDBJ whole genome shotgun (WGS) entry which is preliminary data.</text>
</comment>
<dbReference type="AlphaFoldDB" id="A0AAD8CZ59"/>
<sequence>MGGSIATLAKPEDLESEDQDEKTPVLPPNKKSSGTNYQSINGTASGSYIDVAGQSSMNCPSCQGTGRITRGQEEHLVALIPYSDQRLQPSRTKLYVCVSVVICLLASALVLFFVFPRTITVTAVGVKSAFVWYPQYALSMNITNIVEINNDNFYSIHVSSLSLQVLWYETMVGNVKMENITIVKPLSKNRFSYTVGIQVNDPGIHNYCTMSSIKIHTMFFHIQGSITASYLARSEELSLDTYEFVDCGGNTTTPHSFNPPGSEQ</sequence>
<evidence type="ECO:0000256" key="2">
    <source>
        <dbReference type="ARBA" id="ARBA00008111"/>
    </source>
</evidence>
<protein>
    <submittedName>
        <fullName evidence="10">Transmembrane protein 106B-like isoform X1</fullName>
    </submittedName>
</protein>
<evidence type="ECO:0000256" key="3">
    <source>
        <dbReference type="ARBA" id="ARBA00022692"/>
    </source>
</evidence>
<evidence type="ECO:0000256" key="1">
    <source>
        <dbReference type="ARBA" id="ARBA00004308"/>
    </source>
</evidence>
<dbReference type="PANTHER" id="PTHR28556">
    <property type="entry name" value="TRANSMEMBRANE PROTEIN 106B"/>
    <property type="match status" value="1"/>
</dbReference>
<feature type="domain" description="Transmembrane protein 106 C-terminal" evidence="8">
    <location>
        <begin position="116"/>
        <end position="252"/>
    </location>
</feature>
<dbReference type="GO" id="GO:0012505">
    <property type="term" value="C:endomembrane system"/>
    <property type="evidence" value="ECO:0007669"/>
    <property type="project" value="UniProtKB-SubCell"/>
</dbReference>
<dbReference type="Proteomes" id="UP001230051">
    <property type="component" value="Unassembled WGS sequence"/>
</dbReference>
<dbReference type="InterPro" id="IPR048511">
    <property type="entry name" value="TMEM106_N"/>
</dbReference>
<evidence type="ECO:0000256" key="5">
    <source>
        <dbReference type="ARBA" id="ARBA00023136"/>
    </source>
</evidence>
<keyword evidence="4 7" id="KW-1133">Transmembrane helix</keyword>
<evidence type="ECO:0000256" key="7">
    <source>
        <dbReference type="SAM" id="Phobius"/>
    </source>
</evidence>
<dbReference type="InterPro" id="IPR009790">
    <property type="entry name" value="TMEM106"/>
</dbReference>
<evidence type="ECO:0000256" key="6">
    <source>
        <dbReference type="SAM" id="MobiDB-lite"/>
    </source>
</evidence>